<dbReference type="Proteomes" id="UP000325315">
    <property type="component" value="Unassembled WGS sequence"/>
</dbReference>
<dbReference type="Gene3D" id="3.30.420.10">
    <property type="entry name" value="Ribonuclease H-like superfamily/Ribonuclease H"/>
    <property type="match status" value="1"/>
</dbReference>
<dbReference type="AlphaFoldDB" id="A0A5B6W743"/>
<evidence type="ECO:0000313" key="1">
    <source>
        <dbReference type="EMBL" id="KAA3477074.1"/>
    </source>
</evidence>
<proteinExistence type="predicted"/>
<dbReference type="EMBL" id="SMMG02000004">
    <property type="protein sequence ID" value="KAA3477074.1"/>
    <property type="molecule type" value="Genomic_DNA"/>
</dbReference>
<protein>
    <submittedName>
        <fullName evidence="1">Pol protein integrase region</fullName>
    </submittedName>
</protein>
<organism evidence="1 2">
    <name type="scientific">Gossypium australe</name>
    <dbReference type="NCBI Taxonomy" id="47621"/>
    <lineage>
        <taxon>Eukaryota</taxon>
        <taxon>Viridiplantae</taxon>
        <taxon>Streptophyta</taxon>
        <taxon>Embryophyta</taxon>
        <taxon>Tracheophyta</taxon>
        <taxon>Spermatophyta</taxon>
        <taxon>Magnoliopsida</taxon>
        <taxon>eudicotyledons</taxon>
        <taxon>Gunneridae</taxon>
        <taxon>Pentapetalae</taxon>
        <taxon>rosids</taxon>
        <taxon>malvids</taxon>
        <taxon>Malvales</taxon>
        <taxon>Malvaceae</taxon>
        <taxon>Malvoideae</taxon>
        <taxon>Gossypium</taxon>
    </lineage>
</organism>
<dbReference type="InterPro" id="IPR012337">
    <property type="entry name" value="RNaseH-like_sf"/>
</dbReference>
<reference evidence="2" key="1">
    <citation type="journal article" date="2019" name="Plant Biotechnol. J.">
        <title>Genome sequencing of the Australian wild diploid species Gossypium australe highlights disease resistance and delayed gland morphogenesis.</title>
        <authorList>
            <person name="Cai Y."/>
            <person name="Cai X."/>
            <person name="Wang Q."/>
            <person name="Wang P."/>
            <person name="Zhang Y."/>
            <person name="Cai C."/>
            <person name="Xu Y."/>
            <person name="Wang K."/>
            <person name="Zhou Z."/>
            <person name="Wang C."/>
            <person name="Geng S."/>
            <person name="Li B."/>
            <person name="Dong Q."/>
            <person name="Hou Y."/>
            <person name="Wang H."/>
            <person name="Ai P."/>
            <person name="Liu Z."/>
            <person name="Yi F."/>
            <person name="Sun M."/>
            <person name="An G."/>
            <person name="Cheng J."/>
            <person name="Zhang Y."/>
            <person name="Shi Q."/>
            <person name="Xie Y."/>
            <person name="Shi X."/>
            <person name="Chang Y."/>
            <person name="Huang F."/>
            <person name="Chen Y."/>
            <person name="Hong S."/>
            <person name="Mi L."/>
            <person name="Sun Q."/>
            <person name="Zhang L."/>
            <person name="Zhou B."/>
            <person name="Peng R."/>
            <person name="Zhang X."/>
            <person name="Liu F."/>
        </authorList>
    </citation>
    <scope>NUCLEOTIDE SEQUENCE [LARGE SCALE GENOMIC DNA]</scope>
    <source>
        <strain evidence="2">cv. PA1801</strain>
    </source>
</reference>
<dbReference type="PANTHER" id="PTHR35046">
    <property type="entry name" value="ZINC KNUCKLE (CCHC-TYPE) FAMILY PROTEIN"/>
    <property type="match status" value="1"/>
</dbReference>
<gene>
    <name evidence="1" type="ORF">EPI10_010991</name>
</gene>
<comment type="caution">
    <text evidence="1">The sequence shown here is derived from an EMBL/GenBank/DDBJ whole genome shotgun (WGS) entry which is preliminary data.</text>
</comment>
<dbReference type="GO" id="GO:0003676">
    <property type="term" value="F:nucleic acid binding"/>
    <property type="evidence" value="ECO:0007669"/>
    <property type="project" value="InterPro"/>
</dbReference>
<keyword evidence="2" id="KW-1185">Reference proteome</keyword>
<dbReference type="InterPro" id="IPR036397">
    <property type="entry name" value="RNaseH_sf"/>
</dbReference>
<dbReference type="PANTHER" id="PTHR35046:SF9">
    <property type="entry name" value="RNA-DIRECTED DNA POLYMERASE"/>
    <property type="match status" value="1"/>
</dbReference>
<dbReference type="OrthoDB" id="1935586at2759"/>
<evidence type="ECO:0000313" key="2">
    <source>
        <dbReference type="Proteomes" id="UP000325315"/>
    </source>
</evidence>
<sequence length="77" mass="8983">MGTMLSKYAHFATLKHSFTAIIVSQLFMDQIVKLHGLPSSIVLDRNKIFMSEFWRELFKRFNTTLEFSTSCYPQTDS</sequence>
<dbReference type="SUPFAM" id="SSF53098">
    <property type="entry name" value="Ribonuclease H-like"/>
    <property type="match status" value="1"/>
</dbReference>
<name>A0A5B6W743_9ROSI</name>
<accession>A0A5B6W743</accession>